<keyword evidence="4" id="KW-1185">Reference proteome</keyword>
<evidence type="ECO:0000313" key="2">
    <source>
        <dbReference type="EMBL" id="GMF36714.1"/>
    </source>
</evidence>
<comment type="caution">
    <text evidence="2">The sequence shown here is derived from an EMBL/GenBank/DDBJ whole genome shotgun (WGS) entry which is preliminary data.</text>
</comment>
<evidence type="ECO:0000313" key="4">
    <source>
        <dbReference type="Proteomes" id="UP001165083"/>
    </source>
</evidence>
<dbReference type="EMBL" id="BSXW01001427">
    <property type="protein sequence ID" value="GMF36714.1"/>
    <property type="molecule type" value="Genomic_DNA"/>
</dbReference>
<gene>
    <name evidence="2" type="ORF">Plil01_001552100</name>
    <name evidence="3" type="ORF">Plil01_001663900</name>
</gene>
<keyword evidence="1" id="KW-0732">Signal</keyword>
<sequence>MKPFTTAIVLIFAADIFLLSEATDLWLYDHNDFDKRKTFKKFNFCVVGCFDDKTSSASWINTPASAWFAFYDGEDCSGA</sequence>
<dbReference type="EMBL" id="BSXW01002183">
    <property type="protein sequence ID" value="GMF41193.1"/>
    <property type="molecule type" value="Genomic_DNA"/>
</dbReference>
<dbReference type="Proteomes" id="UP001165083">
    <property type="component" value="Unassembled WGS sequence"/>
</dbReference>
<organism evidence="2 4">
    <name type="scientific">Phytophthora lilii</name>
    <dbReference type="NCBI Taxonomy" id="2077276"/>
    <lineage>
        <taxon>Eukaryota</taxon>
        <taxon>Sar</taxon>
        <taxon>Stramenopiles</taxon>
        <taxon>Oomycota</taxon>
        <taxon>Peronosporomycetes</taxon>
        <taxon>Peronosporales</taxon>
        <taxon>Peronosporaceae</taxon>
        <taxon>Phytophthora</taxon>
    </lineage>
</organism>
<proteinExistence type="predicted"/>
<dbReference type="OrthoDB" id="112260at2759"/>
<feature type="chain" id="PRO_5041114539" evidence="1">
    <location>
        <begin position="23"/>
        <end position="79"/>
    </location>
</feature>
<feature type="signal peptide" evidence="1">
    <location>
        <begin position="1"/>
        <end position="22"/>
    </location>
</feature>
<accession>A0A9W6XE42</accession>
<protein>
    <submittedName>
        <fullName evidence="2">Unnamed protein product</fullName>
    </submittedName>
</protein>
<evidence type="ECO:0000256" key="1">
    <source>
        <dbReference type="SAM" id="SignalP"/>
    </source>
</evidence>
<evidence type="ECO:0000313" key="3">
    <source>
        <dbReference type="EMBL" id="GMF41193.1"/>
    </source>
</evidence>
<reference evidence="2" key="1">
    <citation type="submission" date="2023-04" db="EMBL/GenBank/DDBJ databases">
        <title>Phytophthora lilii NBRC 32176.</title>
        <authorList>
            <person name="Ichikawa N."/>
            <person name="Sato H."/>
            <person name="Tonouchi N."/>
        </authorList>
    </citation>
    <scope>NUCLEOTIDE SEQUENCE</scope>
    <source>
        <strain evidence="2">NBRC 32176</strain>
    </source>
</reference>
<dbReference type="AlphaFoldDB" id="A0A9W6XE42"/>
<name>A0A9W6XE42_9STRA</name>